<feature type="binding site" evidence="7">
    <location>
        <begin position="347"/>
        <end position="351"/>
    </location>
    <ligand>
        <name>FMN</name>
        <dbReference type="ChEBI" id="CHEBI:58210"/>
    </ligand>
</feature>
<feature type="binding site" evidence="7">
    <location>
        <position position="140"/>
    </location>
    <ligand>
        <name>FMN</name>
        <dbReference type="ChEBI" id="CHEBI:58210"/>
    </ligand>
</feature>
<keyword evidence="2 7" id="KW-0285">Flavoprotein</keyword>
<evidence type="ECO:0000256" key="5">
    <source>
        <dbReference type="ARBA" id="ARBA00024042"/>
    </source>
</evidence>
<dbReference type="CDD" id="cd02809">
    <property type="entry name" value="alpha_hydroxyacid_oxid_FMN"/>
    <property type="match status" value="1"/>
</dbReference>
<keyword evidence="9" id="KW-0732">Signal</keyword>
<evidence type="ECO:0000256" key="7">
    <source>
        <dbReference type="PIRSR" id="PIRSR000138-2"/>
    </source>
</evidence>
<name>A0A9N8DN28_9STRA</name>
<dbReference type="PROSITE" id="PS00557">
    <property type="entry name" value="FMN_HYDROXY_ACID_DH_1"/>
    <property type="match status" value="1"/>
</dbReference>
<feature type="binding site" evidence="7">
    <location>
        <position position="199"/>
    </location>
    <ligand>
        <name>glyoxylate</name>
        <dbReference type="ChEBI" id="CHEBI:36655"/>
    </ligand>
</feature>
<feature type="binding site" evidence="7">
    <location>
        <position position="57"/>
    </location>
    <ligand>
        <name>glyoxylate</name>
        <dbReference type="ChEBI" id="CHEBI:36655"/>
    </ligand>
</feature>
<evidence type="ECO:0000256" key="4">
    <source>
        <dbReference type="ARBA" id="ARBA00023002"/>
    </source>
</evidence>
<keyword evidence="3 7" id="KW-0288">FMN</keyword>
<proteinExistence type="inferred from homology"/>
<protein>
    <submittedName>
        <fullName evidence="11">Peroxisomal (S)-2-hydroxy-acid oxidase</fullName>
    </submittedName>
</protein>
<reference evidence="11" key="1">
    <citation type="submission" date="2020-06" db="EMBL/GenBank/DDBJ databases">
        <authorList>
            <consortium name="Plant Systems Biology data submission"/>
        </authorList>
    </citation>
    <scope>NUCLEOTIDE SEQUENCE</scope>
    <source>
        <strain evidence="11">D6</strain>
    </source>
</reference>
<feature type="binding site" evidence="7">
    <location>
        <position position="190"/>
    </location>
    <ligand>
        <name>FMN</name>
        <dbReference type="ChEBI" id="CHEBI:58210"/>
    </ligand>
</feature>
<dbReference type="Proteomes" id="UP001153069">
    <property type="component" value="Unassembled WGS sequence"/>
</dbReference>
<feature type="active site" description="Proton acceptor" evidence="6">
    <location>
        <position position="316"/>
    </location>
</feature>
<dbReference type="PANTHER" id="PTHR10578:SF107">
    <property type="entry name" value="2-HYDROXYACID OXIDASE 1"/>
    <property type="match status" value="1"/>
</dbReference>
<feature type="binding site" evidence="7">
    <location>
        <position position="162"/>
    </location>
    <ligand>
        <name>FMN</name>
        <dbReference type="ChEBI" id="CHEBI:58210"/>
    </ligand>
</feature>
<evidence type="ECO:0000313" key="11">
    <source>
        <dbReference type="EMBL" id="CAB9505584.1"/>
    </source>
</evidence>
<feature type="binding site" evidence="7">
    <location>
        <position position="316"/>
    </location>
    <ligand>
        <name>glyoxylate</name>
        <dbReference type="ChEBI" id="CHEBI:36655"/>
    </ligand>
</feature>
<evidence type="ECO:0000256" key="9">
    <source>
        <dbReference type="SAM" id="SignalP"/>
    </source>
</evidence>
<accession>A0A9N8DN28</accession>
<keyword evidence="4" id="KW-0560">Oxidoreductase</keyword>
<dbReference type="InterPro" id="IPR012133">
    <property type="entry name" value="Alpha-hydoxy_acid_DH_FMN"/>
</dbReference>
<feature type="domain" description="FMN hydroxy acid dehydrogenase" evidence="10">
    <location>
        <begin position="31"/>
        <end position="421"/>
    </location>
</feature>
<dbReference type="AlphaFoldDB" id="A0A9N8DN28"/>
<evidence type="ECO:0000256" key="3">
    <source>
        <dbReference type="ARBA" id="ARBA00022643"/>
    </source>
</evidence>
<dbReference type="Pfam" id="PF01070">
    <property type="entry name" value="FMN_dh"/>
    <property type="match status" value="1"/>
</dbReference>
<dbReference type="OrthoDB" id="25826at2759"/>
<dbReference type="PANTHER" id="PTHR10578">
    <property type="entry name" value="S -2-HYDROXY-ACID OXIDASE-RELATED"/>
    <property type="match status" value="1"/>
</dbReference>
<feature type="signal peptide" evidence="9">
    <location>
        <begin position="1"/>
        <end position="26"/>
    </location>
</feature>
<dbReference type="FunFam" id="3.20.20.70:FF:000056">
    <property type="entry name" value="hydroxyacid oxidase 2"/>
    <property type="match status" value="1"/>
</dbReference>
<dbReference type="InterPro" id="IPR008259">
    <property type="entry name" value="FMN_hydac_DH_AS"/>
</dbReference>
<feature type="region of interest" description="Disordered" evidence="8">
    <location>
        <begin position="219"/>
        <end position="243"/>
    </location>
</feature>
<feature type="compositionally biased region" description="Low complexity" evidence="8">
    <location>
        <begin position="223"/>
        <end position="238"/>
    </location>
</feature>
<comment type="cofactor">
    <cofactor evidence="1">
        <name>FMN</name>
        <dbReference type="ChEBI" id="CHEBI:58210"/>
    </cofactor>
</comment>
<comment type="similarity">
    <text evidence="5">Belongs to the FMN-dependent alpha-hydroxy acid dehydrogenase family.</text>
</comment>
<evidence type="ECO:0000256" key="2">
    <source>
        <dbReference type="ARBA" id="ARBA00022630"/>
    </source>
</evidence>
<evidence type="ECO:0000313" key="12">
    <source>
        <dbReference type="Proteomes" id="UP001153069"/>
    </source>
</evidence>
<feature type="chain" id="PRO_5040316430" evidence="9">
    <location>
        <begin position="27"/>
        <end position="433"/>
    </location>
</feature>
<evidence type="ECO:0000256" key="6">
    <source>
        <dbReference type="PIRSR" id="PIRSR000138-1"/>
    </source>
</evidence>
<dbReference type="SUPFAM" id="SSF51395">
    <property type="entry name" value="FMN-linked oxidoreductases"/>
    <property type="match status" value="1"/>
</dbReference>
<dbReference type="GO" id="GO:0010181">
    <property type="term" value="F:FMN binding"/>
    <property type="evidence" value="ECO:0007669"/>
    <property type="project" value="InterPro"/>
</dbReference>
<comment type="caution">
    <text evidence="11">The sequence shown here is derived from an EMBL/GenBank/DDBJ whole genome shotgun (WGS) entry which is preliminary data.</text>
</comment>
<feature type="binding site" evidence="7">
    <location>
        <position position="292"/>
    </location>
    <ligand>
        <name>FMN</name>
        <dbReference type="ChEBI" id="CHEBI:58210"/>
    </ligand>
</feature>
<evidence type="ECO:0000256" key="8">
    <source>
        <dbReference type="SAM" id="MobiDB-lite"/>
    </source>
</evidence>
<keyword evidence="12" id="KW-1185">Reference proteome</keyword>
<dbReference type="GO" id="GO:0005737">
    <property type="term" value="C:cytoplasm"/>
    <property type="evidence" value="ECO:0007669"/>
    <property type="project" value="UniProtKB-ARBA"/>
</dbReference>
<gene>
    <name evidence="11" type="ORF">SEMRO_236_G095010.1</name>
</gene>
<dbReference type="InterPro" id="IPR037396">
    <property type="entry name" value="FMN_HAD"/>
</dbReference>
<dbReference type="PROSITE" id="PS51349">
    <property type="entry name" value="FMN_HYDROXY_ACID_DH_2"/>
    <property type="match status" value="1"/>
</dbReference>
<sequence length="433" mass="47409">MHTMHTPSLPTSDLLLLFALTAPTTPIITKIKMTLISNVNDYQIVAKTKLPKALYEYLASGTDDEQTLAENIQAFKHWYLRPRVMRPVKDLSTVVTLFGHTMKMPVFCSPAGVHALCEPEQGECATAKACEQMGILFGLSQHSTRSIEQVQEAAPNCLKFYQAYILKDRQLTLRLVQRAIRAGYQGIFLTVDSVRFGYREADARNGFNALPAPHRLVNYDEPNTSSVQSTSNNSSGSSMEQTYNGAKHKAWDQNSELMFEQNLSWADVRWLKDQINAIAGQHHSRPIPLIIKGVMTAEDAQLALQAGADGIMVSNHGGRQLDACLASIDALPEVVDAVAGRAPVLLDGGIRRGTDVVKALALGATAVGIGKPMFFALAVEGQQGVLNTLQMLQQETQAAMALCGCRSVDEITRQLVTRHPNGTFGGRFFRAKL</sequence>
<dbReference type="GO" id="GO:0016491">
    <property type="term" value="F:oxidoreductase activity"/>
    <property type="evidence" value="ECO:0007669"/>
    <property type="project" value="UniProtKB-KW"/>
</dbReference>
<feature type="binding site" evidence="7">
    <location>
        <position position="164"/>
    </location>
    <ligand>
        <name>glyoxylate</name>
        <dbReference type="ChEBI" id="CHEBI:36655"/>
    </ligand>
</feature>
<dbReference type="EMBL" id="CAICTM010000235">
    <property type="protein sequence ID" value="CAB9505584.1"/>
    <property type="molecule type" value="Genomic_DNA"/>
</dbReference>
<dbReference type="InterPro" id="IPR013785">
    <property type="entry name" value="Aldolase_TIM"/>
</dbReference>
<dbReference type="Gene3D" id="3.20.20.70">
    <property type="entry name" value="Aldolase class I"/>
    <property type="match status" value="1"/>
</dbReference>
<feature type="binding site" evidence="7">
    <location>
        <position position="314"/>
    </location>
    <ligand>
        <name>FMN</name>
        <dbReference type="ChEBI" id="CHEBI:58210"/>
    </ligand>
</feature>
<feature type="binding site" evidence="7">
    <location>
        <position position="319"/>
    </location>
    <ligand>
        <name>glyoxylate</name>
        <dbReference type="ChEBI" id="CHEBI:36655"/>
    </ligand>
</feature>
<dbReference type="InterPro" id="IPR000262">
    <property type="entry name" value="FMN-dep_DH"/>
</dbReference>
<evidence type="ECO:0000259" key="10">
    <source>
        <dbReference type="PROSITE" id="PS51349"/>
    </source>
</evidence>
<dbReference type="PIRSF" id="PIRSF000138">
    <property type="entry name" value="Al-hdrx_acd_dh"/>
    <property type="match status" value="1"/>
</dbReference>
<organism evidence="11 12">
    <name type="scientific">Seminavis robusta</name>
    <dbReference type="NCBI Taxonomy" id="568900"/>
    <lineage>
        <taxon>Eukaryota</taxon>
        <taxon>Sar</taxon>
        <taxon>Stramenopiles</taxon>
        <taxon>Ochrophyta</taxon>
        <taxon>Bacillariophyta</taxon>
        <taxon>Bacillariophyceae</taxon>
        <taxon>Bacillariophycidae</taxon>
        <taxon>Naviculales</taxon>
        <taxon>Naviculaceae</taxon>
        <taxon>Seminavis</taxon>
    </lineage>
</organism>
<evidence type="ECO:0000256" key="1">
    <source>
        <dbReference type="ARBA" id="ARBA00001917"/>
    </source>
</evidence>
<feature type="binding site" evidence="7">
    <location>
        <begin position="110"/>
        <end position="112"/>
    </location>
    <ligand>
        <name>FMN</name>
        <dbReference type="ChEBI" id="CHEBI:58210"/>
    </ligand>
</feature>